<dbReference type="EMBL" id="FWZT01000016">
    <property type="protein sequence ID" value="SMF52666.1"/>
    <property type="molecule type" value="Genomic_DNA"/>
</dbReference>
<gene>
    <name evidence="2" type="ORF">SAMN06296036_11672</name>
</gene>
<evidence type="ECO:0008006" key="4">
    <source>
        <dbReference type="Google" id="ProtNLM"/>
    </source>
</evidence>
<reference evidence="3" key="1">
    <citation type="submission" date="2017-04" db="EMBL/GenBank/DDBJ databases">
        <authorList>
            <person name="Varghese N."/>
            <person name="Submissions S."/>
        </authorList>
    </citation>
    <scope>NUCLEOTIDE SEQUENCE [LARGE SCALE GENOMIC DNA]</scope>
    <source>
        <strain evidence="3">RKEM611</strain>
    </source>
</reference>
<feature type="chain" id="PRO_5012757399" description="Outer membrane protein beta-barrel domain-containing protein" evidence="1">
    <location>
        <begin position="24"/>
        <end position="234"/>
    </location>
</feature>
<dbReference type="Proteomes" id="UP000192907">
    <property type="component" value="Unassembled WGS sequence"/>
</dbReference>
<keyword evidence="3" id="KW-1185">Reference proteome</keyword>
<name>A0A1Y6CA43_9BACT</name>
<feature type="signal peptide" evidence="1">
    <location>
        <begin position="1"/>
        <end position="23"/>
    </location>
</feature>
<evidence type="ECO:0000313" key="2">
    <source>
        <dbReference type="EMBL" id="SMF52666.1"/>
    </source>
</evidence>
<sequence>MKPFNSLYLIALLQLLVTSPALAKDWEAGISLDSISSGTLVLKSSHTMTEFAQTFFARYKLKYKFKFLGKDHHFMVGGHMSNGEVSYTTSVVSRQGYHFKLGIDALIRSQWNKNYQSTIGLSIHPLTSINVFSRVTSLTNDETVTSTNHTKLSGWGWALPIDGMRKFEVRLLGSKLALAAGPQIKLNFESYSTRTDQTVQINQSTKEVVNVSSSSSGSFSSNYLSFGIIFLALF</sequence>
<organism evidence="2 3">
    <name type="scientific">Pseudobacteriovorax antillogorgiicola</name>
    <dbReference type="NCBI Taxonomy" id="1513793"/>
    <lineage>
        <taxon>Bacteria</taxon>
        <taxon>Pseudomonadati</taxon>
        <taxon>Bdellovibrionota</taxon>
        <taxon>Oligoflexia</taxon>
        <taxon>Oligoflexales</taxon>
        <taxon>Pseudobacteriovoracaceae</taxon>
        <taxon>Pseudobacteriovorax</taxon>
    </lineage>
</organism>
<dbReference type="RefSeq" id="WP_132321772.1">
    <property type="nucleotide sequence ID" value="NZ_FWZT01000016.1"/>
</dbReference>
<protein>
    <recommendedName>
        <fullName evidence="4">Outer membrane protein beta-barrel domain-containing protein</fullName>
    </recommendedName>
</protein>
<keyword evidence="1" id="KW-0732">Signal</keyword>
<accession>A0A1Y6CA43</accession>
<proteinExistence type="predicted"/>
<evidence type="ECO:0000313" key="3">
    <source>
        <dbReference type="Proteomes" id="UP000192907"/>
    </source>
</evidence>
<evidence type="ECO:0000256" key="1">
    <source>
        <dbReference type="SAM" id="SignalP"/>
    </source>
</evidence>
<dbReference type="AlphaFoldDB" id="A0A1Y6CA43"/>